<protein>
    <recommendedName>
        <fullName evidence="3">Carboxylic ester hydrolase</fullName>
        <ecNumber evidence="3">3.1.1.-</ecNumber>
    </recommendedName>
</protein>
<dbReference type="InterPro" id="IPR029058">
    <property type="entry name" value="AB_hydrolase_fold"/>
</dbReference>
<dbReference type="AlphaFoldDB" id="A0A166L9C9"/>
<dbReference type="InterPro" id="IPR019826">
    <property type="entry name" value="Carboxylesterase_B_AS"/>
</dbReference>
<comment type="caution">
    <text evidence="5">The sequence shown here is derived from an EMBL/GenBank/DDBJ whole genome shotgun (WGS) entry which is preliminary data.</text>
</comment>
<dbReference type="STRING" id="1573173.A0A166L9C9"/>
<dbReference type="GO" id="GO:0016787">
    <property type="term" value="F:hydrolase activity"/>
    <property type="evidence" value="ECO:0007669"/>
    <property type="project" value="UniProtKB-KW"/>
</dbReference>
<dbReference type="EMBL" id="LFIW01002839">
    <property type="protein sequence ID" value="KZL63254.1"/>
    <property type="molecule type" value="Genomic_DNA"/>
</dbReference>
<dbReference type="SUPFAM" id="SSF53474">
    <property type="entry name" value="alpha/beta-Hydrolases"/>
    <property type="match status" value="1"/>
</dbReference>
<evidence type="ECO:0000256" key="1">
    <source>
        <dbReference type="ARBA" id="ARBA00005964"/>
    </source>
</evidence>
<dbReference type="FunFam" id="3.40.50.1820:FF:000263">
    <property type="entry name" value="Carboxylic ester hydrolase"/>
    <property type="match status" value="1"/>
</dbReference>
<comment type="similarity">
    <text evidence="1 3">Belongs to the type-B carboxylesterase/lipase family.</text>
</comment>
<sequence length="566" mass="62458">LTTHFNPTKLKTNKMGSKIEDARPSVTLTQGTVVGITLTESLPRPVEAFKGIPYALPPTGDRRFRAPVKVEPSTKTIDASKWGPVAPGKQLFPGGPSFEYSEDCLTANVFRPQISTSQSESKKSLLPVAVYIHGGAFNRGTAMMHNTASFLANSGQELIAVSFNYRIGALGFLPSTMSFEEGAVNLGLKDQLLLLEWVRDNISAFGGDPNNVTLFGISAGGHSIGHILMHDEGQYDPPLFHKVILESGAPTSRAVRPYSAPIHEAQFADFLAETGCPPGLSAAETFAHLRSAPSEVVQKAQITVFDKYNPSLRWAFQPVIDGDIIPRPPIESWRLNKWRKVPIMTGFNRNEGSIYISKKVSKSEEFTKFFADLLPLLSKEDVETIDRLYPDPLTVAGSPYKEQLDGTGAQYRRLEVAYGQYAYVAPVRQTADLASKASPEPVYLYQWGLESSLLDRARHGENMYYETCEPAKTKISPTQKELCLTLNAYITSFILAGDPNAVRGESSPDRPTWEKYVAADPKALVFGEENKELIGGEPGVPARLHPDTWARKESEFWWSKVDLSQQ</sequence>
<accession>A0A166L9C9</accession>
<dbReference type="Gene3D" id="3.40.50.1820">
    <property type="entry name" value="alpha/beta hydrolase"/>
    <property type="match status" value="1"/>
</dbReference>
<keyword evidence="2 3" id="KW-0378">Hydrolase</keyword>
<dbReference type="EC" id="3.1.1.-" evidence="3"/>
<evidence type="ECO:0000259" key="4">
    <source>
        <dbReference type="Pfam" id="PF00135"/>
    </source>
</evidence>
<evidence type="ECO:0000313" key="5">
    <source>
        <dbReference type="EMBL" id="KZL63254.1"/>
    </source>
</evidence>
<feature type="domain" description="Carboxylesterase type B" evidence="4">
    <location>
        <begin position="23"/>
        <end position="531"/>
    </location>
</feature>
<gene>
    <name evidence="5" type="ORF">CI238_07408</name>
</gene>
<proteinExistence type="inferred from homology"/>
<name>A0A166L9C9_COLIC</name>
<evidence type="ECO:0000256" key="2">
    <source>
        <dbReference type="ARBA" id="ARBA00022801"/>
    </source>
</evidence>
<dbReference type="Proteomes" id="UP000076584">
    <property type="component" value="Unassembled WGS sequence"/>
</dbReference>
<reference evidence="5 6" key="1">
    <citation type="submission" date="2015-06" db="EMBL/GenBank/DDBJ databases">
        <title>Survival trade-offs in plant roots during colonization by closely related pathogenic and mutualistic fungi.</title>
        <authorList>
            <person name="Hacquard S."/>
            <person name="Kracher B."/>
            <person name="Hiruma K."/>
            <person name="Weinman A."/>
            <person name="Muench P."/>
            <person name="Garrido Oter R."/>
            <person name="Ver Loren van Themaat E."/>
            <person name="Dallerey J.-F."/>
            <person name="Damm U."/>
            <person name="Henrissat B."/>
            <person name="Lespinet O."/>
            <person name="Thon M."/>
            <person name="Kemen E."/>
            <person name="McHardy A.C."/>
            <person name="Schulze-Lefert P."/>
            <person name="O'Connell R.J."/>
        </authorList>
    </citation>
    <scope>NUCLEOTIDE SEQUENCE [LARGE SCALE GENOMIC DNA]</scope>
    <source>
        <strain evidence="5 6">MAFF 238704</strain>
    </source>
</reference>
<evidence type="ECO:0000256" key="3">
    <source>
        <dbReference type="RuleBase" id="RU361235"/>
    </source>
</evidence>
<dbReference type="PROSITE" id="PS00122">
    <property type="entry name" value="CARBOXYLESTERASE_B_1"/>
    <property type="match status" value="1"/>
</dbReference>
<keyword evidence="6" id="KW-1185">Reference proteome</keyword>
<organism evidence="5 6">
    <name type="scientific">Colletotrichum incanum</name>
    <name type="common">Soybean anthracnose fungus</name>
    <dbReference type="NCBI Taxonomy" id="1573173"/>
    <lineage>
        <taxon>Eukaryota</taxon>
        <taxon>Fungi</taxon>
        <taxon>Dikarya</taxon>
        <taxon>Ascomycota</taxon>
        <taxon>Pezizomycotina</taxon>
        <taxon>Sordariomycetes</taxon>
        <taxon>Hypocreomycetidae</taxon>
        <taxon>Glomerellales</taxon>
        <taxon>Glomerellaceae</taxon>
        <taxon>Colletotrichum</taxon>
        <taxon>Colletotrichum spaethianum species complex</taxon>
    </lineage>
</organism>
<dbReference type="Pfam" id="PF00135">
    <property type="entry name" value="COesterase"/>
    <property type="match status" value="1"/>
</dbReference>
<dbReference type="ESTHER" id="9pezi-a0a166l9c9">
    <property type="family name" value="Fungal_carboxylesterase_lipase"/>
</dbReference>
<dbReference type="InterPro" id="IPR050309">
    <property type="entry name" value="Type-B_Carboxylest/Lipase"/>
</dbReference>
<feature type="non-terminal residue" evidence="5">
    <location>
        <position position="1"/>
    </location>
</feature>
<dbReference type="InterPro" id="IPR002018">
    <property type="entry name" value="CarbesteraseB"/>
</dbReference>
<dbReference type="PANTHER" id="PTHR11559">
    <property type="entry name" value="CARBOXYLESTERASE"/>
    <property type="match status" value="1"/>
</dbReference>
<evidence type="ECO:0000313" key="6">
    <source>
        <dbReference type="Proteomes" id="UP000076584"/>
    </source>
</evidence>